<dbReference type="NCBIfam" id="TIGR00543">
    <property type="entry name" value="isochor_syn"/>
    <property type="match status" value="1"/>
</dbReference>
<proteinExistence type="inferred from homology"/>
<comment type="function">
    <text evidence="5">Catalyzes the conversion of chorismate to isochorismate.</text>
</comment>
<dbReference type="InterPro" id="IPR034681">
    <property type="entry name" value="MenF"/>
</dbReference>
<gene>
    <name evidence="5 7" type="primary">menF</name>
    <name evidence="7" type="ORF">VSR74_14385</name>
</gene>
<evidence type="ECO:0000256" key="2">
    <source>
        <dbReference type="ARBA" id="ARBA00005297"/>
    </source>
</evidence>
<dbReference type="GO" id="GO:0008909">
    <property type="term" value="F:isochorismate synthase activity"/>
    <property type="evidence" value="ECO:0007669"/>
    <property type="project" value="UniProtKB-EC"/>
</dbReference>
<feature type="binding site" evidence="5">
    <location>
        <position position="283"/>
    </location>
    <ligand>
        <name>Mg(2+)</name>
        <dbReference type="ChEBI" id="CHEBI:18420"/>
    </ligand>
</feature>
<comment type="caution">
    <text evidence="7">The sequence shown here is derived from an EMBL/GenBank/DDBJ whole genome shotgun (WGS) entry which is preliminary data.</text>
</comment>
<organism evidence="7 8">
    <name type="scientific">Pseudocitrobacter cyperus</name>
    <dbReference type="NCBI Taxonomy" id="3112843"/>
    <lineage>
        <taxon>Bacteria</taxon>
        <taxon>Pseudomonadati</taxon>
        <taxon>Pseudomonadota</taxon>
        <taxon>Gammaproteobacteria</taxon>
        <taxon>Enterobacterales</taxon>
        <taxon>Enterobacteriaceae</taxon>
        <taxon>Pseudocitrobacter</taxon>
    </lineage>
</organism>
<dbReference type="EMBL" id="JAYMYY010000004">
    <property type="protein sequence ID" value="MEO3990997.1"/>
    <property type="molecule type" value="Genomic_DNA"/>
</dbReference>
<dbReference type="Proteomes" id="UP001444146">
    <property type="component" value="Unassembled WGS sequence"/>
</dbReference>
<name>A0ABV0HKU7_9ENTR</name>
<comment type="cofactor">
    <cofactor evidence="5">
        <name>Mg(2+)</name>
        <dbReference type="ChEBI" id="CHEBI:18420"/>
    </cofactor>
</comment>
<evidence type="ECO:0000313" key="8">
    <source>
        <dbReference type="Proteomes" id="UP001444146"/>
    </source>
</evidence>
<evidence type="ECO:0000256" key="5">
    <source>
        <dbReference type="HAMAP-Rule" id="MF_01935"/>
    </source>
</evidence>
<sequence length="430" mass="47947">MLSVSVALKSLADSLSDDFPASPGTRIFEVSFPLNDGFDPLCWLNAQPVWPQFWWQQRSGCQEIAALGTAVSFLSIADAERFLSRHAADDIRICGLNSFDFRQTTFFLPRLEWRREGGVATLRVNLSSETSLKDDAHAARAFLATLTPHGVCNALALELISEIHRPGEAGWRGLIEQATRAIADGEFDKVVLARATDLTFATPPDAGALMAASRRVNLHCYHFFMAFDAQQAFFGSSPERLWRRRGLELETEALAGTVASHPDPVQAQHFADWLMHDDKNQRENRLVVDDICERLQEYVDALDILPAETVSLRKVQHLRRVIQAKLKEADDERCLKQLQPTAAVAGLPRNKAFDFIDAFEPFTREWYAGSAGYLSRQQSEFCVMLRSAKVSGNTLRLYAGAGIVAGSQAESEWQEIENKAAGLRSLLFSE</sequence>
<keyword evidence="5" id="KW-0479">Metal-binding</keyword>
<reference evidence="7 8" key="1">
    <citation type="submission" date="2024-01" db="EMBL/GenBank/DDBJ databases">
        <title>Pseudocitrobacter sp. Endophytic strain Cyp-38L.</title>
        <authorList>
            <person name="Amer M.A."/>
            <person name="Hamed S.M."/>
        </authorList>
    </citation>
    <scope>NUCLEOTIDE SEQUENCE [LARGE SCALE GENOMIC DNA]</scope>
    <source>
        <strain evidence="7 8">Cyp38S</strain>
    </source>
</reference>
<feature type="active site" description="Proton donor" evidence="5">
    <location>
        <position position="239"/>
    </location>
</feature>
<dbReference type="NCBIfam" id="NF011588">
    <property type="entry name" value="PRK15012.1"/>
    <property type="match status" value="1"/>
</dbReference>
<feature type="domain" description="Chorismate-utilising enzyme C-terminal" evidence="6">
    <location>
        <begin position="169"/>
        <end position="419"/>
    </location>
</feature>
<dbReference type="SUPFAM" id="SSF56322">
    <property type="entry name" value="ADC synthase"/>
    <property type="match status" value="1"/>
</dbReference>
<protein>
    <recommendedName>
        <fullName evidence="5">Isochorismate synthase MenF</fullName>
        <ecNumber evidence="5">5.4.4.2</ecNumber>
    </recommendedName>
    <alternativeName>
        <fullName evidence="5">Isochorismate mutase</fullName>
    </alternativeName>
</protein>
<dbReference type="PANTHER" id="PTHR47253">
    <property type="match status" value="1"/>
</dbReference>
<evidence type="ECO:0000256" key="4">
    <source>
        <dbReference type="ARBA" id="ARBA00023235"/>
    </source>
</evidence>
<feature type="active site" description="Proton acceptor" evidence="5">
    <location>
        <position position="189"/>
    </location>
</feature>
<dbReference type="InterPro" id="IPR005801">
    <property type="entry name" value="ADC_synthase"/>
</dbReference>
<comment type="pathway">
    <text evidence="5">Quinol/quinone metabolism; menaquinone biosynthesis.</text>
</comment>
<comment type="similarity">
    <text evidence="2 5">Belongs to the isochorismate synthase family.</text>
</comment>
<dbReference type="Gene3D" id="3.60.120.10">
    <property type="entry name" value="Anthranilate synthase"/>
    <property type="match status" value="1"/>
</dbReference>
<dbReference type="EC" id="5.4.4.2" evidence="5"/>
<keyword evidence="3 5" id="KW-0460">Magnesium</keyword>
<evidence type="ECO:0000313" key="7">
    <source>
        <dbReference type="EMBL" id="MEO3990997.1"/>
    </source>
</evidence>
<keyword evidence="4 5" id="KW-0413">Isomerase</keyword>
<evidence type="ECO:0000256" key="3">
    <source>
        <dbReference type="ARBA" id="ARBA00022842"/>
    </source>
</evidence>
<dbReference type="PANTHER" id="PTHR47253:SF4">
    <property type="entry name" value="ISOCHORISMATE SYNTHASE 2, CHLOROPLASTIC"/>
    <property type="match status" value="1"/>
</dbReference>
<feature type="binding site" evidence="5">
    <location>
        <position position="415"/>
    </location>
    <ligand>
        <name>Mg(2+)</name>
        <dbReference type="ChEBI" id="CHEBI:18420"/>
    </ligand>
</feature>
<comment type="catalytic activity">
    <reaction evidence="1 5">
        <text>chorismate = isochorismate</text>
        <dbReference type="Rhea" id="RHEA:18985"/>
        <dbReference type="ChEBI" id="CHEBI:29748"/>
        <dbReference type="ChEBI" id="CHEBI:29780"/>
        <dbReference type="EC" id="5.4.4.2"/>
    </reaction>
</comment>
<dbReference type="InterPro" id="IPR004561">
    <property type="entry name" value="IsoChor_synthase"/>
</dbReference>
<evidence type="ECO:0000256" key="1">
    <source>
        <dbReference type="ARBA" id="ARBA00000799"/>
    </source>
</evidence>
<keyword evidence="8" id="KW-1185">Reference proteome</keyword>
<accession>A0ABV0HKU7</accession>
<dbReference type="InterPro" id="IPR044250">
    <property type="entry name" value="MenF-like"/>
</dbReference>
<keyword evidence="5" id="KW-0474">Menaquinone biosynthesis</keyword>
<dbReference type="RefSeq" id="WP_347795339.1">
    <property type="nucleotide sequence ID" value="NZ_JAYMYY010000004.1"/>
</dbReference>
<comment type="pathway">
    <text evidence="5">Quinol/quinone metabolism; 1,4-dihydroxy-2-naphthoate biosynthesis; 1,4-dihydroxy-2-naphthoate from chorismate: step 1/7.</text>
</comment>
<dbReference type="HAMAP" id="MF_01935">
    <property type="entry name" value="MenF"/>
    <property type="match status" value="1"/>
</dbReference>
<dbReference type="InterPro" id="IPR015890">
    <property type="entry name" value="Chorismate_C"/>
</dbReference>
<dbReference type="Pfam" id="PF00425">
    <property type="entry name" value="Chorismate_bind"/>
    <property type="match status" value="1"/>
</dbReference>
<evidence type="ECO:0000259" key="6">
    <source>
        <dbReference type="Pfam" id="PF00425"/>
    </source>
</evidence>